<organism evidence="7 9">
    <name type="scientific">Holdemania massiliensis</name>
    <dbReference type="NCBI Taxonomy" id="1468449"/>
    <lineage>
        <taxon>Bacteria</taxon>
        <taxon>Bacillati</taxon>
        <taxon>Bacillota</taxon>
        <taxon>Erysipelotrichia</taxon>
        <taxon>Erysipelotrichales</taxon>
        <taxon>Erysipelotrichaceae</taxon>
        <taxon>Holdemania</taxon>
    </lineage>
</organism>
<dbReference type="Gene3D" id="3.30.70.580">
    <property type="entry name" value="Pseudouridine synthase I, catalytic domain, N-terminal subdomain"/>
    <property type="match status" value="1"/>
</dbReference>
<protein>
    <recommendedName>
        <fullName evidence="5">Pseudouridine synthase</fullName>
        <ecNumber evidence="5">5.4.99.-</ecNumber>
    </recommendedName>
</protein>
<sequence length="244" mass="27974">MDRLQKIIAASGLTSRRKAEELILQGRVKVDGQVVTELGVKPRKGALIEVDGKAIAREDKVYYVMNKPKKVLCTLNDEHARRTVVDLMSDVPQRVFPVGRLDYDTTGVLIMTNDGEFANEIIHPRYHIAKVYEVTINGILKTEEIKQLEQGVVLDDGIKTLPAKLWVTNKDFAHEQTSFELTIQEGRNRQIKRMLEVFGYEVRRLHRRSLGPITVRGLNVGEYRLMKPFEVKQLRRLANEGRLK</sequence>
<evidence type="ECO:0000256" key="5">
    <source>
        <dbReference type="RuleBase" id="RU003887"/>
    </source>
</evidence>
<dbReference type="InterPro" id="IPR020103">
    <property type="entry name" value="PsdUridine_synth_cat_dom_sf"/>
</dbReference>
<dbReference type="PANTHER" id="PTHR47683">
    <property type="entry name" value="PSEUDOURIDINE SYNTHASE FAMILY PROTEIN-RELATED"/>
    <property type="match status" value="1"/>
</dbReference>
<dbReference type="NCBIfam" id="TIGR00093">
    <property type="entry name" value="pseudouridine synthase"/>
    <property type="match status" value="1"/>
</dbReference>
<dbReference type="CDD" id="cd02870">
    <property type="entry name" value="PseudoU_synth_RsuA_like"/>
    <property type="match status" value="1"/>
</dbReference>
<dbReference type="Proteomes" id="UP000433575">
    <property type="component" value="Unassembled WGS sequence"/>
</dbReference>
<dbReference type="PROSITE" id="PS50889">
    <property type="entry name" value="S4"/>
    <property type="match status" value="1"/>
</dbReference>
<dbReference type="InterPro" id="IPR042092">
    <property type="entry name" value="PsdUridine_s_RsuA/RluB/E/F_cat"/>
</dbReference>
<dbReference type="InterPro" id="IPR000748">
    <property type="entry name" value="PsdUridine_synth_RsuA/RluB/E/F"/>
</dbReference>
<comment type="caution">
    <text evidence="7">The sequence shown here is derived from an EMBL/GenBank/DDBJ whole genome shotgun (WGS) entry which is preliminary data.</text>
</comment>
<dbReference type="Proteomes" id="UP000480929">
    <property type="component" value="Unassembled WGS sequence"/>
</dbReference>
<dbReference type="GO" id="GO:0005829">
    <property type="term" value="C:cytosol"/>
    <property type="evidence" value="ECO:0007669"/>
    <property type="project" value="UniProtKB-ARBA"/>
</dbReference>
<comment type="similarity">
    <text evidence="1 5">Belongs to the pseudouridine synthase RsuA family.</text>
</comment>
<dbReference type="InterPro" id="IPR018496">
    <property type="entry name" value="PsdUridine_synth_RsuA/RluB_CS"/>
</dbReference>
<dbReference type="InterPro" id="IPR002942">
    <property type="entry name" value="S4_RNA-bd"/>
</dbReference>
<reference evidence="9 10" key="1">
    <citation type="journal article" date="2019" name="Nat. Med.">
        <title>A library of human gut bacterial isolates paired with longitudinal multiomics data enables mechanistic microbiome research.</title>
        <authorList>
            <person name="Poyet M."/>
            <person name="Groussin M."/>
            <person name="Gibbons S.M."/>
            <person name="Avila-Pacheco J."/>
            <person name="Jiang X."/>
            <person name="Kearney S.M."/>
            <person name="Perrotta A.R."/>
            <person name="Berdy B."/>
            <person name="Zhao S."/>
            <person name="Lieberman T.D."/>
            <person name="Swanson P.K."/>
            <person name="Smith M."/>
            <person name="Roesemann S."/>
            <person name="Alexander J.E."/>
            <person name="Rich S.A."/>
            <person name="Livny J."/>
            <person name="Vlamakis H."/>
            <person name="Clish C."/>
            <person name="Bullock K."/>
            <person name="Deik A."/>
            <person name="Scott J."/>
            <person name="Pierce K.A."/>
            <person name="Xavier R.J."/>
            <person name="Alm E.J."/>
        </authorList>
    </citation>
    <scope>NUCLEOTIDE SEQUENCE [LARGE SCALE GENOMIC DNA]</scope>
    <source>
        <strain evidence="7 9">BIOML-A4</strain>
        <strain evidence="8 10">BIOML-A5</strain>
    </source>
</reference>
<dbReference type="InterPro" id="IPR020094">
    <property type="entry name" value="TruA/RsuA/RluB/E/F_N"/>
</dbReference>
<evidence type="ECO:0000313" key="10">
    <source>
        <dbReference type="Proteomes" id="UP000480929"/>
    </source>
</evidence>
<proteinExistence type="inferred from homology"/>
<evidence type="ECO:0000313" key="8">
    <source>
        <dbReference type="EMBL" id="MSC32554.1"/>
    </source>
</evidence>
<dbReference type="PANTHER" id="PTHR47683:SF2">
    <property type="entry name" value="RNA-BINDING S4 DOMAIN-CONTAINING PROTEIN"/>
    <property type="match status" value="1"/>
</dbReference>
<dbReference type="AlphaFoldDB" id="A0A6N7S465"/>
<keyword evidence="2 4" id="KW-0694">RNA-binding</keyword>
<evidence type="ECO:0000256" key="2">
    <source>
        <dbReference type="ARBA" id="ARBA00022884"/>
    </source>
</evidence>
<evidence type="ECO:0000256" key="3">
    <source>
        <dbReference type="ARBA" id="ARBA00023235"/>
    </source>
</evidence>
<dbReference type="FunFam" id="3.30.70.1560:FF:000001">
    <property type="entry name" value="Pseudouridine synthase"/>
    <property type="match status" value="1"/>
</dbReference>
<dbReference type="EMBL" id="WKPI01000006">
    <property type="protein sequence ID" value="MSC32554.1"/>
    <property type="molecule type" value="Genomic_DNA"/>
</dbReference>
<dbReference type="Gene3D" id="3.10.290.10">
    <property type="entry name" value="RNA-binding S4 domain"/>
    <property type="match status" value="1"/>
</dbReference>
<dbReference type="InterPro" id="IPR050343">
    <property type="entry name" value="RsuA_PseudoU_synthase"/>
</dbReference>
<feature type="domain" description="RNA-binding S4" evidence="6">
    <location>
        <begin position="2"/>
        <end position="61"/>
    </location>
</feature>
<dbReference type="Gene3D" id="3.30.70.1560">
    <property type="entry name" value="Alpha-L RNA-binding motif"/>
    <property type="match status" value="1"/>
</dbReference>
<name>A0A6N7S465_9FIRM</name>
<dbReference type="EC" id="5.4.99.-" evidence="5"/>
<dbReference type="SMART" id="SM00363">
    <property type="entry name" value="S4"/>
    <property type="match status" value="1"/>
</dbReference>
<evidence type="ECO:0000256" key="4">
    <source>
        <dbReference type="PROSITE-ProRule" id="PRU00182"/>
    </source>
</evidence>
<keyword evidence="3 5" id="KW-0413">Isomerase</keyword>
<evidence type="ECO:0000313" key="7">
    <source>
        <dbReference type="EMBL" id="MSA88472.1"/>
    </source>
</evidence>
<dbReference type="GeneID" id="42455190"/>
<dbReference type="OrthoDB" id="9807213at2"/>
<dbReference type="FunFam" id="3.10.290.10:FF:000003">
    <property type="entry name" value="Pseudouridine synthase"/>
    <property type="match status" value="1"/>
</dbReference>
<dbReference type="CDD" id="cd00165">
    <property type="entry name" value="S4"/>
    <property type="match status" value="1"/>
</dbReference>
<dbReference type="InterPro" id="IPR006145">
    <property type="entry name" value="PsdUridine_synth_RsuA/RluA"/>
</dbReference>
<keyword evidence="10" id="KW-1185">Reference proteome</keyword>
<accession>A0A6N7S465</accession>
<dbReference type="EMBL" id="WKPJ01000003">
    <property type="protein sequence ID" value="MSA88472.1"/>
    <property type="molecule type" value="Genomic_DNA"/>
</dbReference>
<dbReference type="GO" id="GO:0000455">
    <property type="term" value="P:enzyme-directed rRNA pseudouridine synthesis"/>
    <property type="evidence" value="ECO:0007669"/>
    <property type="project" value="UniProtKB-ARBA"/>
</dbReference>
<dbReference type="InterPro" id="IPR036986">
    <property type="entry name" value="S4_RNA-bd_sf"/>
</dbReference>
<dbReference type="SUPFAM" id="SSF55120">
    <property type="entry name" value="Pseudouridine synthase"/>
    <property type="match status" value="1"/>
</dbReference>
<dbReference type="GO" id="GO:0003723">
    <property type="term" value="F:RNA binding"/>
    <property type="evidence" value="ECO:0007669"/>
    <property type="project" value="UniProtKB-KW"/>
</dbReference>
<dbReference type="SUPFAM" id="SSF55174">
    <property type="entry name" value="Alpha-L RNA-binding motif"/>
    <property type="match status" value="1"/>
</dbReference>
<dbReference type="Pfam" id="PF00849">
    <property type="entry name" value="PseudoU_synth_2"/>
    <property type="match status" value="1"/>
</dbReference>
<gene>
    <name evidence="8" type="ORF">GKD88_05410</name>
    <name evidence="7" type="ORF">GKE08_03950</name>
</gene>
<evidence type="ECO:0000313" key="9">
    <source>
        <dbReference type="Proteomes" id="UP000433575"/>
    </source>
</evidence>
<dbReference type="RefSeq" id="WP_020223298.1">
    <property type="nucleotide sequence ID" value="NZ_AP031450.1"/>
</dbReference>
<evidence type="ECO:0000256" key="1">
    <source>
        <dbReference type="ARBA" id="ARBA00008348"/>
    </source>
</evidence>
<dbReference type="Pfam" id="PF01479">
    <property type="entry name" value="S4"/>
    <property type="match status" value="1"/>
</dbReference>
<dbReference type="GO" id="GO:0120159">
    <property type="term" value="F:rRNA pseudouridine synthase activity"/>
    <property type="evidence" value="ECO:0007669"/>
    <property type="project" value="UniProtKB-ARBA"/>
</dbReference>
<evidence type="ECO:0000259" key="6">
    <source>
        <dbReference type="SMART" id="SM00363"/>
    </source>
</evidence>
<dbReference type="PROSITE" id="PS01149">
    <property type="entry name" value="PSI_RSU"/>
    <property type="match status" value="1"/>
</dbReference>